<dbReference type="Gene3D" id="1.10.4080.10">
    <property type="entry name" value="ADP-ribosylation/Crystallin J1"/>
    <property type="match status" value="1"/>
</dbReference>
<keyword evidence="1" id="KW-0479">Metal-binding</keyword>
<dbReference type="OrthoDB" id="9798107at2"/>
<keyword evidence="2" id="KW-0378">Hydrolase</keyword>
<keyword evidence="3" id="KW-1185">Reference proteome</keyword>
<dbReference type="PANTHER" id="PTHR16222:SF12">
    <property type="entry name" value="ADP-RIBOSYLGLYCOHYDROLASE-RELATED"/>
    <property type="match status" value="1"/>
</dbReference>
<sequence>MLGAIYGDICGSFFEHHNVKSKEVDLWTHVSRFTDDTVLTVATMEAILEGLSFSERYRSYFLRYPHAGFGSGFANWALSGSETPYNSYGNGAAMRVSPVAWACDTLQESLDMAAATAEVTHNHPEGVKGAKAIAGAVFLTRQGKDRETVRSWIETTFDYDLSEPIDSIRSWYRFDVSCQGSVPQAIRAWLESTSLEDAIRNAISIGGDSDTLACMAGAIAEAEFGLTDNERYRIFSRLDPGLSKVVQAFYKRFVEI</sequence>
<gene>
    <name evidence="2" type="ORF">SAMN03080599_00870</name>
</gene>
<reference evidence="2 3" key="1">
    <citation type="submission" date="2016-10" db="EMBL/GenBank/DDBJ databases">
        <authorList>
            <person name="de Groot N.N."/>
        </authorList>
    </citation>
    <scope>NUCLEOTIDE SEQUENCE [LARGE SCALE GENOMIC DNA]</scope>
    <source>
        <strain evidence="2 3">DSM 2784</strain>
    </source>
</reference>
<dbReference type="InterPro" id="IPR005502">
    <property type="entry name" value="Ribosyl_crysJ1"/>
</dbReference>
<feature type="binding site" evidence="1">
    <location>
        <position position="34"/>
    </location>
    <ligand>
        <name>Mg(2+)</name>
        <dbReference type="ChEBI" id="CHEBI:18420"/>
        <label>1</label>
    </ligand>
</feature>
<dbReference type="SUPFAM" id="SSF101478">
    <property type="entry name" value="ADP-ribosylglycohydrolase"/>
    <property type="match status" value="1"/>
</dbReference>
<organism evidence="2 3">
    <name type="scientific">Acidaminobacter hydrogenoformans DSM 2784</name>
    <dbReference type="NCBI Taxonomy" id="1120920"/>
    <lineage>
        <taxon>Bacteria</taxon>
        <taxon>Bacillati</taxon>
        <taxon>Bacillota</taxon>
        <taxon>Clostridia</taxon>
        <taxon>Peptostreptococcales</taxon>
        <taxon>Acidaminobacteraceae</taxon>
        <taxon>Acidaminobacter</taxon>
    </lineage>
</organism>
<dbReference type="STRING" id="1120920.SAMN03080599_00870"/>
<keyword evidence="1" id="KW-0460">Magnesium</keyword>
<dbReference type="Proteomes" id="UP000199208">
    <property type="component" value="Unassembled WGS sequence"/>
</dbReference>
<dbReference type="InterPro" id="IPR050792">
    <property type="entry name" value="ADP-ribosylglycohydrolase"/>
</dbReference>
<evidence type="ECO:0000256" key="1">
    <source>
        <dbReference type="PIRSR" id="PIRSR605502-1"/>
    </source>
</evidence>
<proteinExistence type="predicted"/>
<feature type="binding site" evidence="1">
    <location>
        <position position="36"/>
    </location>
    <ligand>
        <name>Mg(2+)</name>
        <dbReference type="ChEBI" id="CHEBI:18420"/>
        <label>1</label>
    </ligand>
</feature>
<dbReference type="InterPro" id="IPR036705">
    <property type="entry name" value="Ribosyl_crysJ1_sf"/>
</dbReference>
<dbReference type="PANTHER" id="PTHR16222">
    <property type="entry name" value="ADP-RIBOSYLGLYCOHYDROLASE"/>
    <property type="match status" value="1"/>
</dbReference>
<evidence type="ECO:0000313" key="2">
    <source>
        <dbReference type="EMBL" id="SCZ77672.1"/>
    </source>
</evidence>
<dbReference type="AlphaFoldDB" id="A0A1G5RU67"/>
<feature type="binding site" evidence="1">
    <location>
        <position position="35"/>
    </location>
    <ligand>
        <name>Mg(2+)</name>
        <dbReference type="ChEBI" id="CHEBI:18420"/>
        <label>1</label>
    </ligand>
</feature>
<accession>A0A1G5RU67</accession>
<feature type="binding site" evidence="1">
    <location>
        <position position="210"/>
    </location>
    <ligand>
        <name>Mg(2+)</name>
        <dbReference type="ChEBI" id="CHEBI:18420"/>
        <label>1</label>
    </ligand>
</feature>
<feature type="binding site" evidence="1">
    <location>
        <position position="211"/>
    </location>
    <ligand>
        <name>Mg(2+)</name>
        <dbReference type="ChEBI" id="CHEBI:18420"/>
        <label>1</label>
    </ligand>
</feature>
<dbReference type="GO" id="GO:0016787">
    <property type="term" value="F:hydrolase activity"/>
    <property type="evidence" value="ECO:0007669"/>
    <property type="project" value="UniProtKB-KW"/>
</dbReference>
<dbReference type="RefSeq" id="WP_092589670.1">
    <property type="nucleotide sequence ID" value="NZ_FMWL01000003.1"/>
</dbReference>
<protein>
    <submittedName>
        <fullName evidence="2">ADP-ribosylglycohydrolase</fullName>
    </submittedName>
</protein>
<dbReference type="GO" id="GO:0046872">
    <property type="term" value="F:metal ion binding"/>
    <property type="evidence" value="ECO:0007669"/>
    <property type="project" value="UniProtKB-KW"/>
</dbReference>
<name>A0A1G5RU67_9FIRM</name>
<dbReference type="EMBL" id="FMWL01000003">
    <property type="protein sequence ID" value="SCZ77672.1"/>
    <property type="molecule type" value="Genomic_DNA"/>
</dbReference>
<comment type="cofactor">
    <cofactor evidence="1">
        <name>Mg(2+)</name>
        <dbReference type="ChEBI" id="CHEBI:18420"/>
    </cofactor>
    <text evidence="1">Binds 2 magnesium ions per subunit.</text>
</comment>
<evidence type="ECO:0000313" key="3">
    <source>
        <dbReference type="Proteomes" id="UP000199208"/>
    </source>
</evidence>
<dbReference type="Pfam" id="PF03747">
    <property type="entry name" value="ADP_ribosyl_GH"/>
    <property type="match status" value="1"/>
</dbReference>
<feature type="binding site" evidence="1">
    <location>
        <position position="208"/>
    </location>
    <ligand>
        <name>Mg(2+)</name>
        <dbReference type="ChEBI" id="CHEBI:18420"/>
        <label>1</label>
    </ligand>
</feature>